<proteinExistence type="predicted"/>
<dbReference type="AlphaFoldDB" id="A0A2X0MUR6"/>
<evidence type="ECO:0000313" key="2">
    <source>
        <dbReference type="Proteomes" id="UP000249723"/>
    </source>
</evidence>
<gene>
    <name evidence="1" type="ORF">BZ3500_MVSOF-1268-A1-R1_CHR7-3G09696</name>
</gene>
<evidence type="ECO:0000313" key="1">
    <source>
        <dbReference type="EMBL" id="SDA02431.1"/>
    </source>
</evidence>
<keyword evidence="2" id="KW-1185">Reference proteome</keyword>
<sequence length="186" mass="20878">MLGKCRLIDLSTGMPPCTLPNCTSLQHVFVECQPSSCFPPPSIGDCIPGAPTVACLGKRHRCPQTPHILQQRSRRKQATGKYSGRIDFVRLRIQVHGTLNKNRLWFRGLRLTIPWQILNGSVRWSDRRVGRGSEAMPSRYSTSSPAQIVDACIMNGDFWGDLSTDMRLLAAADRMTETERAKAIRR</sequence>
<dbReference type="EMBL" id="FMWP01000125">
    <property type="protein sequence ID" value="SDA02431.1"/>
    <property type="molecule type" value="Genomic_DNA"/>
</dbReference>
<reference evidence="2" key="1">
    <citation type="submission" date="2016-10" db="EMBL/GenBank/DDBJ databases">
        <authorList>
            <person name="Jeantristanb JTB J.-T."/>
            <person name="Ricardo R."/>
        </authorList>
    </citation>
    <scope>NUCLEOTIDE SEQUENCE [LARGE SCALE GENOMIC DNA]</scope>
</reference>
<organism evidence="1 2">
    <name type="scientific">Microbotryum saponariae</name>
    <dbReference type="NCBI Taxonomy" id="289078"/>
    <lineage>
        <taxon>Eukaryota</taxon>
        <taxon>Fungi</taxon>
        <taxon>Dikarya</taxon>
        <taxon>Basidiomycota</taxon>
        <taxon>Pucciniomycotina</taxon>
        <taxon>Microbotryomycetes</taxon>
        <taxon>Microbotryales</taxon>
        <taxon>Microbotryaceae</taxon>
        <taxon>Microbotryum</taxon>
    </lineage>
</organism>
<protein>
    <submittedName>
        <fullName evidence="1">BZ3500_MvSof-1268-A1-R1_Chr7-3g09696 protein</fullName>
    </submittedName>
</protein>
<accession>A0A2X0MUR6</accession>
<dbReference type="Proteomes" id="UP000249723">
    <property type="component" value="Unassembled WGS sequence"/>
</dbReference>
<name>A0A2X0MUR6_9BASI</name>